<sequence length="269" mass="31497">MRVVNKFDQSDWENYYTGERKIHIKPRVGLFTSYDIFLCDNIILKNVPSFSGRTKQKNKITEIGSGDGKLLKKFAEMLNMEPIGIEYSEEAAMIAQKNGIKTIVADAFDKKFLTKYKNYFDVVLSYGFLEHILPPRKAAKIHYDILKPGGYVIIQIPRFRGFNLLKTKFLRPELIPLHNLKVMNEDKLEEACRDPRIEKLFCKNYGTFKFRFPMEKKNARYYLLKAVCYLEYLINPILRILFGDHGFETYIFSPAVMFIGRKNSPKNKD</sequence>
<dbReference type="EMBL" id="MHNC01000042">
    <property type="protein sequence ID" value="OGZ37876.1"/>
    <property type="molecule type" value="Genomic_DNA"/>
</dbReference>
<dbReference type="SUPFAM" id="SSF53335">
    <property type="entry name" value="S-adenosyl-L-methionine-dependent methyltransferases"/>
    <property type="match status" value="1"/>
</dbReference>
<evidence type="ECO:0000313" key="1">
    <source>
        <dbReference type="EMBL" id="OGZ37876.1"/>
    </source>
</evidence>
<dbReference type="Proteomes" id="UP000177247">
    <property type="component" value="Unassembled WGS sequence"/>
</dbReference>
<dbReference type="PANTHER" id="PTHR43861">
    <property type="entry name" value="TRANS-ACONITATE 2-METHYLTRANSFERASE-RELATED"/>
    <property type="match status" value="1"/>
</dbReference>
<dbReference type="Gene3D" id="3.40.50.150">
    <property type="entry name" value="Vaccinia Virus protein VP39"/>
    <property type="match status" value="1"/>
</dbReference>
<name>A0A1G2FIK3_9BACT</name>
<evidence type="ECO:0000313" key="2">
    <source>
        <dbReference type="Proteomes" id="UP000177247"/>
    </source>
</evidence>
<protein>
    <recommendedName>
        <fullName evidence="3">Methyltransferase domain-containing protein</fullName>
    </recommendedName>
</protein>
<dbReference type="Pfam" id="PF13489">
    <property type="entry name" value="Methyltransf_23"/>
    <property type="match status" value="1"/>
</dbReference>
<gene>
    <name evidence="1" type="ORF">A3E90_03475</name>
</gene>
<dbReference type="PANTHER" id="PTHR43861:SF6">
    <property type="entry name" value="METHYLTRANSFERASE TYPE 11"/>
    <property type="match status" value="1"/>
</dbReference>
<accession>A0A1G2FIK3</accession>
<dbReference type="CDD" id="cd02440">
    <property type="entry name" value="AdoMet_MTases"/>
    <property type="match status" value="1"/>
</dbReference>
<evidence type="ECO:0008006" key="3">
    <source>
        <dbReference type="Google" id="ProtNLM"/>
    </source>
</evidence>
<reference evidence="1 2" key="1">
    <citation type="journal article" date="2016" name="Nat. Commun.">
        <title>Thousands of microbial genomes shed light on interconnected biogeochemical processes in an aquifer system.</title>
        <authorList>
            <person name="Anantharaman K."/>
            <person name="Brown C.T."/>
            <person name="Hug L.A."/>
            <person name="Sharon I."/>
            <person name="Castelle C.J."/>
            <person name="Probst A.J."/>
            <person name="Thomas B.C."/>
            <person name="Singh A."/>
            <person name="Wilkins M.J."/>
            <person name="Karaoz U."/>
            <person name="Brodie E.L."/>
            <person name="Williams K.H."/>
            <person name="Hubbard S.S."/>
            <person name="Banfield J.F."/>
        </authorList>
    </citation>
    <scope>NUCLEOTIDE SEQUENCE [LARGE SCALE GENOMIC DNA]</scope>
</reference>
<proteinExistence type="predicted"/>
<dbReference type="AlphaFoldDB" id="A0A1G2FIK3"/>
<dbReference type="InterPro" id="IPR029063">
    <property type="entry name" value="SAM-dependent_MTases_sf"/>
</dbReference>
<organism evidence="1 2">
    <name type="scientific">Candidatus Portnoybacteria bacterium RIFCSPHIGHO2_12_FULL_40_11</name>
    <dbReference type="NCBI Taxonomy" id="1801998"/>
    <lineage>
        <taxon>Bacteria</taxon>
        <taxon>Candidatus Portnoyibacteriota</taxon>
    </lineage>
</organism>
<comment type="caution">
    <text evidence="1">The sequence shown here is derived from an EMBL/GenBank/DDBJ whole genome shotgun (WGS) entry which is preliminary data.</text>
</comment>